<name>A0A8H3DBY6_9AGAM</name>
<feature type="compositionally biased region" description="Basic and acidic residues" evidence="1">
    <location>
        <begin position="426"/>
        <end position="438"/>
    </location>
</feature>
<dbReference type="Gene3D" id="2.60.120.260">
    <property type="entry name" value="Galactose-binding domain-like"/>
    <property type="match status" value="2"/>
</dbReference>
<protein>
    <submittedName>
        <fullName evidence="3">Uncharacterized protein</fullName>
    </submittedName>
</protein>
<feature type="compositionally biased region" description="Polar residues" evidence="1">
    <location>
        <begin position="411"/>
        <end position="425"/>
    </location>
</feature>
<evidence type="ECO:0000313" key="3">
    <source>
        <dbReference type="EMBL" id="CAE6519661.1"/>
    </source>
</evidence>
<feature type="chain" id="PRO_5034401336" evidence="2">
    <location>
        <begin position="27"/>
        <end position="452"/>
    </location>
</feature>
<dbReference type="Proteomes" id="UP000663843">
    <property type="component" value="Unassembled WGS sequence"/>
</dbReference>
<proteinExistence type="predicted"/>
<accession>A0A8H3DBY6</accession>
<evidence type="ECO:0000256" key="1">
    <source>
        <dbReference type="SAM" id="MobiDB-lite"/>
    </source>
</evidence>
<gene>
    <name evidence="3" type="ORF">RDB_LOCUS163602</name>
</gene>
<feature type="signal peptide" evidence="2">
    <location>
        <begin position="1"/>
        <end position="26"/>
    </location>
</feature>
<comment type="caution">
    <text evidence="3">The sequence shown here is derived from an EMBL/GenBank/DDBJ whole genome shotgun (WGS) entry which is preliminary data.</text>
</comment>
<dbReference type="EMBL" id="CAJMWT010006740">
    <property type="protein sequence ID" value="CAE6519661.1"/>
    <property type="molecule type" value="Genomic_DNA"/>
</dbReference>
<reference evidence="3" key="1">
    <citation type="submission" date="2021-01" db="EMBL/GenBank/DDBJ databases">
        <authorList>
            <person name="Kaushik A."/>
        </authorList>
    </citation>
    <scope>NUCLEOTIDE SEQUENCE</scope>
    <source>
        <strain evidence="3">AG2-2IIIB</strain>
    </source>
</reference>
<dbReference type="AlphaFoldDB" id="A0A8H3DBY6"/>
<feature type="compositionally biased region" description="Pro residues" evidence="1">
    <location>
        <begin position="442"/>
        <end position="452"/>
    </location>
</feature>
<keyword evidence="2" id="KW-0732">Signal</keyword>
<evidence type="ECO:0000313" key="4">
    <source>
        <dbReference type="Proteomes" id="UP000663843"/>
    </source>
</evidence>
<feature type="region of interest" description="Disordered" evidence="1">
    <location>
        <begin position="392"/>
        <end position="452"/>
    </location>
</feature>
<sequence length="452" mass="49849">MIISRGSVPRLLSLAVGLSVPLRIYAQLPNKTVDDSQVCNEYQSDGIQYSSSWMTGRDPGHAEKTYHYTKTSKANLIYFFQGRFARSDELDGDNFGGQFFTPGNSIYYYASRNSSHNHGPATIFLDGAKGETVYSNDSTQFQQLLWSKNNLGLGDHQIVISNAGKGSESVGLDFIVIESDHGFTPSYAGPNASSIPSDAVIVDDTDTNHITYDGWDTQVFESSDDMFFYNNTLHRTDVRGSFVTFKFNGTAVWYIADRGQNHGMVSITLDGRPSPMVNGSSGLVDALAQQILWNATGLEYAEHTVVLTHQDATSTFLVGYMLVRRRWATKNWSDSNRNRIQGYDGPPILNPTDESYQLDAPQPAWGYVVTPFIPQGSGVRNNIIDHGYANRPLKSQVPQNPVGSLLPIAASSGQDSISTMGSVSTESRRDETDFRDGETNLSPPPYNDPARR</sequence>
<organism evidence="3 4">
    <name type="scientific">Rhizoctonia solani</name>
    <dbReference type="NCBI Taxonomy" id="456999"/>
    <lineage>
        <taxon>Eukaryota</taxon>
        <taxon>Fungi</taxon>
        <taxon>Dikarya</taxon>
        <taxon>Basidiomycota</taxon>
        <taxon>Agaricomycotina</taxon>
        <taxon>Agaricomycetes</taxon>
        <taxon>Cantharellales</taxon>
        <taxon>Ceratobasidiaceae</taxon>
        <taxon>Rhizoctonia</taxon>
    </lineage>
</organism>
<evidence type="ECO:0000256" key="2">
    <source>
        <dbReference type="SAM" id="SignalP"/>
    </source>
</evidence>